<comment type="caution">
    <text evidence="3">The sequence shown here is derived from an EMBL/GenBank/DDBJ whole genome shotgun (WGS) entry which is preliminary data.</text>
</comment>
<gene>
    <name evidence="3" type="ORF">GCM10022389_27740</name>
</gene>
<sequence length="194" mass="21044">MASAHCPAPTNVIAVDNTLLNSSIELSWTENGTASAWQVLILPNFNVGTQIPSFGWVMTSTNPFTIVGVPPSTQCYALFVRSACSLSNVSPWSAVGTSVCSLLTINYLATLSNDSFENNDTNRLTLFPNPTNNILKLNSNSPIDKVIISDFLCKVILVQTQGTNEINVESLSKGIYIVEVISGKDTFFSKFIKE</sequence>
<evidence type="ECO:0000256" key="1">
    <source>
        <dbReference type="ARBA" id="ARBA00022729"/>
    </source>
</evidence>
<dbReference type="Pfam" id="PF18962">
    <property type="entry name" value="Por_Secre_tail"/>
    <property type="match status" value="1"/>
</dbReference>
<evidence type="ECO:0000259" key="2">
    <source>
        <dbReference type="Pfam" id="PF18962"/>
    </source>
</evidence>
<dbReference type="InterPro" id="IPR026444">
    <property type="entry name" value="Secre_tail"/>
</dbReference>
<keyword evidence="4" id="KW-1185">Reference proteome</keyword>
<proteinExistence type="predicted"/>
<protein>
    <recommendedName>
        <fullName evidence="2">Secretion system C-terminal sorting domain-containing protein</fullName>
    </recommendedName>
</protein>
<dbReference type="EMBL" id="BAABCT010000010">
    <property type="protein sequence ID" value="GAA4080043.1"/>
    <property type="molecule type" value="Genomic_DNA"/>
</dbReference>
<reference evidence="4" key="1">
    <citation type="journal article" date="2019" name="Int. J. Syst. Evol. Microbiol.">
        <title>The Global Catalogue of Microorganisms (GCM) 10K type strain sequencing project: providing services to taxonomists for standard genome sequencing and annotation.</title>
        <authorList>
            <consortium name="The Broad Institute Genomics Platform"/>
            <consortium name="The Broad Institute Genome Sequencing Center for Infectious Disease"/>
            <person name="Wu L."/>
            <person name="Ma J."/>
        </authorList>
    </citation>
    <scope>NUCLEOTIDE SEQUENCE [LARGE SCALE GENOMIC DNA]</scope>
    <source>
        <strain evidence="4">JCM 17069</strain>
    </source>
</reference>
<accession>A0ABP7W511</accession>
<dbReference type="Proteomes" id="UP001500367">
    <property type="component" value="Unassembled WGS sequence"/>
</dbReference>
<feature type="domain" description="Secretion system C-terminal sorting" evidence="2">
    <location>
        <begin position="126"/>
        <end position="192"/>
    </location>
</feature>
<name>A0ABP7W511_9FLAO</name>
<evidence type="ECO:0000313" key="3">
    <source>
        <dbReference type="EMBL" id="GAA4080043.1"/>
    </source>
</evidence>
<organism evidence="3 4">
    <name type="scientific">Flavobacterium cheonanense</name>
    <dbReference type="NCBI Taxonomy" id="706183"/>
    <lineage>
        <taxon>Bacteria</taxon>
        <taxon>Pseudomonadati</taxon>
        <taxon>Bacteroidota</taxon>
        <taxon>Flavobacteriia</taxon>
        <taxon>Flavobacteriales</taxon>
        <taxon>Flavobacteriaceae</taxon>
        <taxon>Flavobacterium</taxon>
    </lineage>
</organism>
<dbReference type="NCBIfam" id="TIGR04183">
    <property type="entry name" value="Por_Secre_tail"/>
    <property type="match status" value="1"/>
</dbReference>
<keyword evidence="1" id="KW-0732">Signal</keyword>
<evidence type="ECO:0000313" key="4">
    <source>
        <dbReference type="Proteomes" id="UP001500367"/>
    </source>
</evidence>